<keyword evidence="3" id="KW-1185">Reference proteome</keyword>
<dbReference type="InterPro" id="IPR016087">
    <property type="entry name" value="Chalcone_isomerase"/>
</dbReference>
<dbReference type="AlphaFoldDB" id="A0AAE0BH61"/>
<evidence type="ECO:0000313" key="2">
    <source>
        <dbReference type="EMBL" id="KAK3235904.1"/>
    </source>
</evidence>
<dbReference type="SUPFAM" id="SSF54626">
    <property type="entry name" value="Chalcone isomerase"/>
    <property type="match status" value="1"/>
</dbReference>
<name>A0AAE0BH61_9CHLO</name>
<dbReference type="EMBL" id="LGRX02035198">
    <property type="protein sequence ID" value="KAK3235904.1"/>
    <property type="molecule type" value="Genomic_DNA"/>
</dbReference>
<dbReference type="InterPro" id="IPR016088">
    <property type="entry name" value="Chalcone_isomerase_3-sand"/>
</dbReference>
<reference evidence="2 3" key="1">
    <citation type="journal article" date="2015" name="Genome Biol. Evol.">
        <title>Comparative Genomics of a Bacterivorous Green Alga Reveals Evolutionary Causalities and Consequences of Phago-Mixotrophic Mode of Nutrition.</title>
        <authorList>
            <person name="Burns J.A."/>
            <person name="Paasch A."/>
            <person name="Narechania A."/>
            <person name="Kim E."/>
        </authorList>
    </citation>
    <scope>NUCLEOTIDE SEQUENCE [LARGE SCALE GENOMIC DNA]</scope>
    <source>
        <strain evidence="2 3">PLY_AMNH</strain>
    </source>
</reference>
<dbReference type="Proteomes" id="UP001190700">
    <property type="component" value="Unassembled WGS sequence"/>
</dbReference>
<dbReference type="Pfam" id="PF16035">
    <property type="entry name" value="Chalcone_2"/>
    <property type="match status" value="1"/>
</dbReference>
<gene>
    <name evidence="2" type="ORF">CYMTET_53926</name>
</gene>
<evidence type="ECO:0000313" key="3">
    <source>
        <dbReference type="Proteomes" id="UP001190700"/>
    </source>
</evidence>
<sequence length="230" mass="24215">MSFIKSWVLGPEEELPQGSIKEYSTGVVFPETSSHGLKILGAGVRVKNIAFIGVKIYAFAMYADLEAAKKEVAAGSTLLSGAFDKAICLEFVREVDATTFWNALDEGVKPRLEKVSADAAAAAEGAEDMAAKMAKAMQAGEGASAALLELGEYFMKKNSLPLGTQVLIRTADGKSLQVSAGVAGTDPVLVGGKVDLEFQSPELCQALFDIYLGEEPLSKEAKDAFIAGLA</sequence>
<dbReference type="PANTHER" id="PTHR47698:SF2">
    <property type="entry name" value="FATTY-ACID-BINDING PROTEIN 3, CHLOROPLASTIC"/>
    <property type="match status" value="1"/>
</dbReference>
<dbReference type="GO" id="GO:0016872">
    <property type="term" value="F:intramolecular lyase activity"/>
    <property type="evidence" value="ECO:0007669"/>
    <property type="project" value="InterPro"/>
</dbReference>
<dbReference type="InterPro" id="IPR036298">
    <property type="entry name" value="Chalcone_isomerase_sf"/>
</dbReference>
<organism evidence="2 3">
    <name type="scientific">Cymbomonas tetramitiformis</name>
    <dbReference type="NCBI Taxonomy" id="36881"/>
    <lineage>
        <taxon>Eukaryota</taxon>
        <taxon>Viridiplantae</taxon>
        <taxon>Chlorophyta</taxon>
        <taxon>Pyramimonadophyceae</taxon>
        <taxon>Pyramimonadales</taxon>
        <taxon>Pyramimonadaceae</taxon>
        <taxon>Cymbomonas</taxon>
    </lineage>
</organism>
<dbReference type="Gene3D" id="3.50.70.10">
    <property type="match status" value="1"/>
</dbReference>
<evidence type="ECO:0000259" key="1">
    <source>
        <dbReference type="Pfam" id="PF16035"/>
    </source>
</evidence>
<protein>
    <recommendedName>
        <fullName evidence="1">Chalcone isomerase domain-containing protein</fullName>
    </recommendedName>
</protein>
<dbReference type="PANTHER" id="PTHR47698">
    <property type="entry name" value="FATTY-ACID-BINDING PROTEIN 3, CHLOROPLASTIC"/>
    <property type="match status" value="1"/>
</dbReference>
<proteinExistence type="predicted"/>
<accession>A0AAE0BH61</accession>
<feature type="domain" description="Chalcone isomerase" evidence="1">
    <location>
        <begin position="37"/>
        <end position="225"/>
    </location>
</feature>
<comment type="caution">
    <text evidence="2">The sequence shown here is derived from an EMBL/GenBank/DDBJ whole genome shotgun (WGS) entry which is preliminary data.</text>
</comment>